<comment type="caution">
    <text evidence="2">The sequence shown here is derived from an EMBL/GenBank/DDBJ whole genome shotgun (WGS) entry which is preliminary data.</text>
</comment>
<accession>A0ABX1ZHW6</accession>
<protein>
    <recommendedName>
        <fullName evidence="4">Pilus assembly protein PilO</fullName>
    </recommendedName>
</protein>
<dbReference type="Proteomes" id="UP000618579">
    <property type="component" value="Unassembled WGS sequence"/>
</dbReference>
<organism evidence="2 3">
    <name type="scientific">Paenibacillus planticolens</name>
    <dbReference type="NCBI Taxonomy" id="2654976"/>
    <lineage>
        <taxon>Bacteria</taxon>
        <taxon>Bacillati</taxon>
        <taxon>Bacillota</taxon>
        <taxon>Bacilli</taxon>
        <taxon>Bacillales</taxon>
        <taxon>Paenibacillaceae</taxon>
        <taxon>Paenibacillus</taxon>
    </lineage>
</organism>
<feature type="coiled-coil region" evidence="1">
    <location>
        <begin position="37"/>
        <end position="64"/>
    </location>
</feature>
<evidence type="ECO:0000313" key="2">
    <source>
        <dbReference type="EMBL" id="NOU99032.1"/>
    </source>
</evidence>
<reference evidence="2 3" key="1">
    <citation type="submission" date="2019-10" db="EMBL/GenBank/DDBJ databases">
        <title>Description of Paenibacillus pedi sp. nov.</title>
        <authorList>
            <person name="Carlier A."/>
            <person name="Qi S."/>
        </authorList>
    </citation>
    <scope>NUCLEOTIDE SEQUENCE [LARGE SCALE GENOMIC DNA]</scope>
    <source>
        <strain evidence="2 3">LMG 31457</strain>
    </source>
</reference>
<dbReference type="Gene3D" id="3.30.70.60">
    <property type="match status" value="1"/>
</dbReference>
<dbReference type="InterPro" id="IPR014717">
    <property type="entry name" value="Transl_elong_EF1B/ribsomal_bS6"/>
</dbReference>
<keyword evidence="3" id="KW-1185">Reference proteome</keyword>
<evidence type="ECO:0000256" key="1">
    <source>
        <dbReference type="SAM" id="Coils"/>
    </source>
</evidence>
<keyword evidence="1" id="KW-0175">Coiled coil</keyword>
<evidence type="ECO:0000313" key="3">
    <source>
        <dbReference type="Proteomes" id="UP000618579"/>
    </source>
</evidence>
<proteinExistence type="predicted"/>
<evidence type="ECO:0008006" key="4">
    <source>
        <dbReference type="Google" id="ProtNLM"/>
    </source>
</evidence>
<sequence>MSNKNSAKTLLLLLAVLLFLALFAFYYFVQLPSSNKIKAQANEIAIVEKQVQLLTQKISEKKEETGPSLKDIQAALPLWDNTEQLTLDLNQIKTDTKVTFNSISYAVGDKSPQTQQADANNKNPYPNIREVRVTTSISGAFDEVMNAITQLQALPRLIRVDTVNFGNLPKDLNRKLTVNLTFTAYFDPSYKSKVDKVETPF</sequence>
<gene>
    <name evidence="2" type="ORF">GC097_03220</name>
</gene>
<dbReference type="RefSeq" id="WP_171681929.1">
    <property type="nucleotide sequence ID" value="NZ_WHNZ01000012.1"/>
</dbReference>
<name>A0ABX1ZHW6_9BACL</name>
<dbReference type="EMBL" id="WHNZ01000012">
    <property type="protein sequence ID" value="NOU99032.1"/>
    <property type="molecule type" value="Genomic_DNA"/>
</dbReference>